<dbReference type="InterPro" id="IPR050953">
    <property type="entry name" value="N4_N6_ade-DNA_methylase"/>
</dbReference>
<dbReference type="InterPro" id="IPR029063">
    <property type="entry name" value="SAM-dependent_MTases_sf"/>
</dbReference>
<dbReference type="InterPro" id="IPR011639">
    <property type="entry name" value="MethylTrfase_TaqI-like_dom"/>
</dbReference>
<keyword evidence="3" id="KW-0808">Transferase</keyword>
<evidence type="ECO:0000313" key="7">
    <source>
        <dbReference type="EMBL" id="MYC96906.1"/>
    </source>
</evidence>
<proteinExistence type="predicted"/>
<dbReference type="InterPro" id="IPR002052">
    <property type="entry name" value="DNA_methylase_N6_adenine_CS"/>
</dbReference>
<dbReference type="AlphaFoldDB" id="A0A6B1DBA6"/>
<sequence length="560" mass="61375">MTDQAAGPRSSAFVASSSAFDIPSPGAGSTPVAYAEALGEAYLSFAKLKHRKTGGHYLTPASVARFMAACSTYSAPHLRVLDPGSGAGILTASVCEAVSRSEAVQRLHVDTYETDPLLSRLTHRVLDYSRDWLSHHGVALTFEVRNKDFVLDYAAAPLLEEAARGENGKELAPRADYDLVISNPPYFKIRKDDPRASARAAVVYGQPNIYALFMAISAELLSESGALVFIVPRSFASGPYFKRFRELFFRIVSPSAIHLFESRKEVFKGQTVLQENLIIKAQRCKGSGSGGGGDVLISHSRGAADIADSQRFLAGMDSVLDPASKNRELSIPLCESDLDLMRVIRSWPNSLHTLGLEISTGPVVPFRATRFLSSSKEEPSTVPLLWMQNVRPMRTDWPAQGTNKPQRIRVASESTKILVRDATYILLRRFSAKEEPRRLVAAPLCRGWLKADRVGLENHLNYIHGVSRPIDAELAYGLSALFNSTLLDRYFRISNGNTQVSATELRAMPLPDEKQIRSIGEAVQTRIDSENDLLGFIDSLVASVLDISPRLCVERGPAAA</sequence>
<evidence type="ECO:0000256" key="1">
    <source>
        <dbReference type="ARBA" id="ARBA00011900"/>
    </source>
</evidence>
<evidence type="ECO:0000256" key="2">
    <source>
        <dbReference type="ARBA" id="ARBA00022603"/>
    </source>
</evidence>
<keyword evidence="4" id="KW-0949">S-adenosyl-L-methionine</keyword>
<comment type="caution">
    <text evidence="7">The sequence shown here is derived from an EMBL/GenBank/DDBJ whole genome shotgun (WGS) entry which is preliminary data.</text>
</comment>
<dbReference type="Gene3D" id="3.40.50.150">
    <property type="entry name" value="Vaccinia Virus protein VP39"/>
    <property type="match status" value="1"/>
</dbReference>
<evidence type="ECO:0000256" key="3">
    <source>
        <dbReference type="ARBA" id="ARBA00022679"/>
    </source>
</evidence>
<evidence type="ECO:0000256" key="5">
    <source>
        <dbReference type="ARBA" id="ARBA00047942"/>
    </source>
</evidence>
<reference evidence="7" key="1">
    <citation type="submission" date="2019-09" db="EMBL/GenBank/DDBJ databases">
        <title>Characterisation of the sponge microbiome using genome-centric metagenomics.</title>
        <authorList>
            <person name="Engelberts J.P."/>
            <person name="Robbins S.J."/>
            <person name="De Goeij J.M."/>
            <person name="Aranda M."/>
            <person name="Bell S.C."/>
            <person name="Webster N.S."/>
        </authorList>
    </citation>
    <scope>NUCLEOTIDE SEQUENCE</scope>
    <source>
        <strain evidence="7">SB0661_bin_32</strain>
    </source>
</reference>
<gene>
    <name evidence="7" type="ORF">F4X14_18250</name>
</gene>
<dbReference type="EMBL" id="VXMH01000099">
    <property type="protein sequence ID" value="MYC96906.1"/>
    <property type="molecule type" value="Genomic_DNA"/>
</dbReference>
<dbReference type="Pfam" id="PF07669">
    <property type="entry name" value="Eco57I"/>
    <property type="match status" value="1"/>
</dbReference>
<dbReference type="GO" id="GO:0003676">
    <property type="term" value="F:nucleic acid binding"/>
    <property type="evidence" value="ECO:0007669"/>
    <property type="project" value="InterPro"/>
</dbReference>
<dbReference type="PROSITE" id="PS00092">
    <property type="entry name" value="N6_MTASE"/>
    <property type="match status" value="1"/>
</dbReference>
<dbReference type="PANTHER" id="PTHR33841:SF1">
    <property type="entry name" value="DNA METHYLTRANSFERASE A"/>
    <property type="match status" value="1"/>
</dbReference>
<organism evidence="7">
    <name type="scientific">Caldilineaceae bacterium SB0661_bin_32</name>
    <dbReference type="NCBI Taxonomy" id="2605255"/>
    <lineage>
        <taxon>Bacteria</taxon>
        <taxon>Bacillati</taxon>
        <taxon>Chloroflexota</taxon>
        <taxon>Caldilineae</taxon>
        <taxon>Caldilineales</taxon>
        <taxon>Caldilineaceae</taxon>
    </lineage>
</organism>
<accession>A0A6B1DBA6</accession>
<evidence type="ECO:0000259" key="6">
    <source>
        <dbReference type="Pfam" id="PF07669"/>
    </source>
</evidence>
<protein>
    <recommendedName>
        <fullName evidence="1">site-specific DNA-methyltransferase (adenine-specific)</fullName>
        <ecNumber evidence="1">2.1.1.72</ecNumber>
    </recommendedName>
</protein>
<dbReference type="PRINTS" id="PR00507">
    <property type="entry name" value="N12N6MTFRASE"/>
</dbReference>
<evidence type="ECO:0000256" key="4">
    <source>
        <dbReference type="ARBA" id="ARBA00022691"/>
    </source>
</evidence>
<dbReference type="SUPFAM" id="SSF53335">
    <property type="entry name" value="S-adenosyl-L-methionine-dependent methyltransferases"/>
    <property type="match status" value="1"/>
</dbReference>
<dbReference type="GO" id="GO:0006304">
    <property type="term" value="P:DNA modification"/>
    <property type="evidence" value="ECO:0007669"/>
    <property type="project" value="InterPro"/>
</dbReference>
<dbReference type="GO" id="GO:0032259">
    <property type="term" value="P:methylation"/>
    <property type="evidence" value="ECO:0007669"/>
    <property type="project" value="UniProtKB-KW"/>
</dbReference>
<dbReference type="PANTHER" id="PTHR33841">
    <property type="entry name" value="DNA METHYLTRANSFERASE YEEA-RELATED"/>
    <property type="match status" value="1"/>
</dbReference>
<feature type="domain" description="Type II methyltransferase M.TaqI-like" evidence="6">
    <location>
        <begin position="174"/>
        <end position="267"/>
    </location>
</feature>
<dbReference type="EC" id="2.1.1.72" evidence="1"/>
<keyword evidence="2" id="KW-0489">Methyltransferase</keyword>
<comment type="catalytic activity">
    <reaction evidence="5">
        <text>a 2'-deoxyadenosine in DNA + S-adenosyl-L-methionine = an N(6)-methyl-2'-deoxyadenosine in DNA + S-adenosyl-L-homocysteine + H(+)</text>
        <dbReference type="Rhea" id="RHEA:15197"/>
        <dbReference type="Rhea" id="RHEA-COMP:12418"/>
        <dbReference type="Rhea" id="RHEA-COMP:12419"/>
        <dbReference type="ChEBI" id="CHEBI:15378"/>
        <dbReference type="ChEBI" id="CHEBI:57856"/>
        <dbReference type="ChEBI" id="CHEBI:59789"/>
        <dbReference type="ChEBI" id="CHEBI:90615"/>
        <dbReference type="ChEBI" id="CHEBI:90616"/>
        <dbReference type="EC" id="2.1.1.72"/>
    </reaction>
</comment>
<name>A0A6B1DBA6_9CHLR</name>
<dbReference type="GO" id="GO:0009007">
    <property type="term" value="F:site-specific DNA-methyltransferase (adenine-specific) activity"/>
    <property type="evidence" value="ECO:0007669"/>
    <property type="project" value="UniProtKB-EC"/>
</dbReference>